<gene>
    <name evidence="7" type="ordered locus">Os01g0693600</name>
</gene>
<feature type="domain" description="DUF8040" evidence="6">
    <location>
        <begin position="567"/>
        <end position="657"/>
    </location>
</feature>
<feature type="region of interest" description="Disordered" evidence="3">
    <location>
        <begin position="65"/>
        <end position="176"/>
    </location>
</feature>
<dbReference type="Pfam" id="PF13359">
    <property type="entry name" value="DDE_Tnp_4"/>
    <property type="match status" value="1"/>
</dbReference>
<dbReference type="EMBL" id="AP008207">
    <property type="protein sequence ID" value="BAH91245.1"/>
    <property type="molecule type" value="Genomic_DNA"/>
</dbReference>
<protein>
    <submittedName>
        <fullName evidence="7">Os01g0693600 protein</fullName>
    </submittedName>
</protein>
<feature type="region of interest" description="Disordered" evidence="3">
    <location>
        <begin position="1"/>
        <end position="41"/>
    </location>
</feature>
<comment type="cofactor">
    <cofactor evidence="1">
        <name>a divalent metal cation</name>
        <dbReference type="ChEBI" id="CHEBI:60240"/>
    </cofactor>
</comment>
<evidence type="ECO:0000259" key="4">
    <source>
        <dbReference type="Pfam" id="PF12776"/>
    </source>
</evidence>
<accession>C7IX81</accession>
<feature type="domain" description="Myb/SANT-like" evidence="4">
    <location>
        <begin position="218"/>
        <end position="310"/>
    </location>
</feature>
<feature type="region of interest" description="Disordered" evidence="3">
    <location>
        <begin position="357"/>
        <end position="399"/>
    </location>
</feature>
<proteinExistence type="predicted"/>
<evidence type="ECO:0000259" key="5">
    <source>
        <dbReference type="Pfam" id="PF13359"/>
    </source>
</evidence>
<dbReference type="PANTHER" id="PTHR47069:SF14">
    <property type="entry name" value="OS07G0253400 PROTEIN"/>
    <property type="match status" value="1"/>
</dbReference>
<reference evidence="7 8" key="1">
    <citation type="journal article" date="2005" name="Nature">
        <title>The map-based sequence of the rice genome.</title>
        <authorList>
            <consortium name="International rice genome sequencing project (IRGSP)"/>
            <person name="Matsumoto T."/>
            <person name="Wu J."/>
            <person name="Kanamori H."/>
            <person name="Katayose Y."/>
            <person name="Fujisawa M."/>
            <person name="Namiki N."/>
            <person name="Mizuno H."/>
            <person name="Yamamoto K."/>
            <person name="Antonio B.A."/>
            <person name="Baba T."/>
            <person name="Sakata K."/>
            <person name="Nagamura Y."/>
            <person name="Aoki H."/>
            <person name="Arikawa K."/>
            <person name="Arita K."/>
            <person name="Bito T."/>
            <person name="Chiden Y."/>
            <person name="Fujitsuka N."/>
            <person name="Fukunaka R."/>
            <person name="Hamada M."/>
            <person name="Harada C."/>
            <person name="Hayashi A."/>
            <person name="Hijishita S."/>
            <person name="Honda M."/>
            <person name="Hosokawa S."/>
            <person name="Ichikawa Y."/>
            <person name="Idonuma A."/>
            <person name="Iijima M."/>
            <person name="Ikeda M."/>
            <person name="Ikeno M."/>
            <person name="Ito K."/>
            <person name="Ito S."/>
            <person name="Ito T."/>
            <person name="Ito Y."/>
            <person name="Ito Y."/>
            <person name="Iwabuchi A."/>
            <person name="Kamiya K."/>
            <person name="Karasawa W."/>
            <person name="Kurita K."/>
            <person name="Katagiri S."/>
            <person name="Kikuta A."/>
            <person name="Kobayashi H."/>
            <person name="Kobayashi N."/>
            <person name="Machita K."/>
            <person name="Maehara T."/>
            <person name="Masukawa M."/>
            <person name="Mizubayashi T."/>
            <person name="Mukai Y."/>
            <person name="Nagasaki H."/>
            <person name="Nagata Y."/>
            <person name="Naito S."/>
            <person name="Nakashima M."/>
            <person name="Nakama Y."/>
            <person name="Nakamichi Y."/>
            <person name="Nakamura M."/>
            <person name="Meguro A."/>
            <person name="Negishi M."/>
            <person name="Ohta I."/>
            <person name="Ohta T."/>
            <person name="Okamoto M."/>
            <person name="Ono N."/>
            <person name="Saji S."/>
            <person name="Sakaguchi M."/>
            <person name="Sakai K."/>
            <person name="Shibata M."/>
            <person name="Shimokawa T."/>
            <person name="Song J."/>
            <person name="Takazaki Y."/>
            <person name="Terasawa K."/>
            <person name="Tsugane M."/>
            <person name="Tsuji K."/>
            <person name="Ueda S."/>
            <person name="Waki K."/>
            <person name="Yamagata H."/>
            <person name="Yamamoto M."/>
            <person name="Yamamoto S."/>
            <person name="Yamane H."/>
            <person name="Yoshiki S."/>
            <person name="Yoshihara R."/>
            <person name="Yukawa K."/>
            <person name="Zhong H."/>
            <person name="Yano M."/>
            <person name="Yuan Q."/>
            <person name="Ouyang S."/>
            <person name="Liu J."/>
            <person name="Jones K.M."/>
            <person name="Gansberger K."/>
            <person name="Moffat K."/>
            <person name="Hill J."/>
            <person name="Bera J."/>
            <person name="Fadrosh D."/>
            <person name="Jin S."/>
            <person name="Johri S."/>
            <person name="Kim M."/>
            <person name="Overton L."/>
            <person name="Reardon M."/>
            <person name="Tsitrin T."/>
            <person name="Vuong H."/>
            <person name="Weaver B."/>
            <person name="Ciecko A."/>
            <person name="Tallon L."/>
            <person name="Jackson J."/>
            <person name="Pai G."/>
            <person name="Aken S.V."/>
            <person name="Utterback T."/>
            <person name="Reidmuller S."/>
            <person name="Feldblyum T."/>
            <person name="Hsiao J."/>
            <person name="Zismann V."/>
            <person name="Iobst S."/>
            <person name="de Vazeille A.R."/>
            <person name="Buell C.R."/>
            <person name="Ying K."/>
            <person name="Li Y."/>
            <person name="Lu T."/>
            <person name="Huang Y."/>
            <person name="Zhao Q."/>
            <person name="Feng Q."/>
            <person name="Zhang L."/>
            <person name="Zhu J."/>
            <person name="Weng Q."/>
            <person name="Mu J."/>
            <person name="Lu Y."/>
            <person name="Fan D."/>
            <person name="Liu Y."/>
            <person name="Guan J."/>
            <person name="Zhang Y."/>
            <person name="Yu S."/>
            <person name="Liu X."/>
            <person name="Zhang Y."/>
            <person name="Hong G."/>
            <person name="Han B."/>
            <person name="Choisne N."/>
            <person name="Demange N."/>
            <person name="Orjeda G."/>
            <person name="Samain S."/>
            <person name="Cattolico L."/>
            <person name="Pelletier E."/>
            <person name="Couloux A."/>
            <person name="Segurens B."/>
            <person name="Wincker P."/>
            <person name="D'Hont A."/>
            <person name="Scarpelli C."/>
            <person name="Weissenbach J."/>
            <person name="Salanoubat M."/>
            <person name="Quetier F."/>
            <person name="Yu Y."/>
            <person name="Kim H.R."/>
            <person name="Rambo T."/>
            <person name="Currie J."/>
            <person name="Collura K."/>
            <person name="Luo M."/>
            <person name="Yang T."/>
            <person name="Ammiraju J.S.S."/>
            <person name="Engler F."/>
            <person name="Soderlund C."/>
            <person name="Wing R.A."/>
            <person name="Palmer L.E."/>
            <person name="de la Bastide M."/>
            <person name="Spiegel L."/>
            <person name="Nascimento L."/>
            <person name="Zutavern T."/>
            <person name="O'Shaughnessy A."/>
            <person name="Dike S."/>
            <person name="Dedhia N."/>
            <person name="Preston R."/>
            <person name="Balija V."/>
            <person name="McCombie W.R."/>
            <person name="Chow T."/>
            <person name="Chen H."/>
            <person name="Chung M."/>
            <person name="Chen C."/>
            <person name="Shaw J."/>
            <person name="Wu H."/>
            <person name="Hsiao K."/>
            <person name="Chao Y."/>
            <person name="Chu M."/>
            <person name="Cheng C."/>
            <person name="Hour A."/>
            <person name="Lee P."/>
            <person name="Lin S."/>
            <person name="Lin Y."/>
            <person name="Liou J."/>
            <person name="Liu S."/>
            <person name="Hsing Y."/>
            <person name="Raghuvanshi S."/>
            <person name="Mohanty A."/>
            <person name="Bharti A.K."/>
            <person name="Gaur A."/>
            <person name="Gupta V."/>
            <person name="Kumar D."/>
            <person name="Ravi V."/>
            <person name="Vij S."/>
            <person name="Kapur A."/>
            <person name="Khurana P."/>
            <person name="Khurana P."/>
            <person name="Khurana J.P."/>
            <person name="Tyagi A.K."/>
            <person name="Gaikwad K."/>
            <person name="Singh A."/>
            <person name="Dalal V."/>
            <person name="Srivastava S."/>
            <person name="Dixit A."/>
            <person name="Pal A.K."/>
            <person name="Ghazi I.A."/>
            <person name="Yadav M."/>
            <person name="Pandit A."/>
            <person name="Bhargava A."/>
            <person name="Sureshbabu K."/>
            <person name="Batra K."/>
            <person name="Sharma T.R."/>
            <person name="Mohapatra T."/>
            <person name="Singh N.K."/>
            <person name="Messing J."/>
            <person name="Nelson A.B."/>
            <person name="Fuks G."/>
            <person name="Kavchok S."/>
            <person name="Keizer G."/>
            <person name="Linton E."/>
            <person name="Llaca V."/>
            <person name="Song R."/>
            <person name="Tanyolac B."/>
            <person name="Young S."/>
            <person name="Ho-Il K."/>
            <person name="Hahn J.H."/>
            <person name="Sangsakoo G."/>
            <person name="Vanavichit A."/>
            <person name="de Mattos Luiz.A.T."/>
            <person name="Zimmer P.D."/>
            <person name="Malone G."/>
            <person name="Dellagostin O."/>
            <person name="de Oliveira A.C."/>
            <person name="Bevan M."/>
            <person name="Bancroft I."/>
            <person name="Minx P."/>
            <person name="Cordum H."/>
            <person name="Wilson R."/>
            <person name="Cheng Z."/>
            <person name="Jin W."/>
            <person name="Jiang J."/>
            <person name="Leong S.A."/>
            <person name="Iwama H."/>
            <person name="Gojobori T."/>
            <person name="Itoh T."/>
            <person name="Niimura Y."/>
            <person name="Fujii Y."/>
            <person name="Habara T."/>
            <person name="Sakai H."/>
            <person name="Sato Y."/>
            <person name="Wilson G."/>
            <person name="Kumar K."/>
            <person name="McCouch S."/>
            <person name="Juretic N."/>
            <person name="Hoen D."/>
            <person name="Wright S."/>
            <person name="Bruskiewich R."/>
            <person name="Bureau T."/>
            <person name="Miyao A."/>
            <person name="Hirochika H."/>
            <person name="Nishikawa T."/>
            <person name="Kadowaki K."/>
            <person name="Sugiura M."/>
            <person name="Burr B."/>
            <person name="Sasaki T."/>
        </authorList>
    </citation>
    <scope>NUCLEOTIDE SEQUENCE [LARGE SCALE GENOMIC DNA]</scope>
    <source>
        <strain evidence="8">cv. Nipponbare</strain>
    </source>
</reference>
<keyword evidence="2" id="KW-0479">Metal-binding</keyword>
<name>C7IX81_ORYSJ</name>
<dbReference type="Pfam" id="PF12776">
    <property type="entry name" value="Myb_DNA-bind_3"/>
    <property type="match status" value="1"/>
</dbReference>
<feature type="compositionally biased region" description="Polar residues" evidence="3">
    <location>
        <begin position="12"/>
        <end position="32"/>
    </location>
</feature>
<evidence type="ECO:0000259" key="6">
    <source>
        <dbReference type="Pfam" id="PF26138"/>
    </source>
</evidence>
<dbReference type="InterPro" id="IPR027806">
    <property type="entry name" value="HARBI1_dom"/>
</dbReference>
<dbReference type="Pfam" id="PF26138">
    <property type="entry name" value="DUF8040"/>
    <property type="match status" value="1"/>
</dbReference>
<feature type="compositionally biased region" description="Acidic residues" evidence="3">
    <location>
        <begin position="357"/>
        <end position="370"/>
    </location>
</feature>
<dbReference type="KEGG" id="dosa:Os01g0693600"/>
<feature type="compositionally biased region" description="Low complexity" evidence="3">
    <location>
        <begin position="372"/>
        <end position="381"/>
    </location>
</feature>
<evidence type="ECO:0000313" key="7">
    <source>
        <dbReference type="EMBL" id="BAH91245.1"/>
    </source>
</evidence>
<dbReference type="AlphaFoldDB" id="C7IX81"/>
<evidence type="ECO:0000313" key="8">
    <source>
        <dbReference type="Proteomes" id="UP000000763"/>
    </source>
</evidence>
<dbReference type="GO" id="GO:0046872">
    <property type="term" value="F:metal ion binding"/>
    <property type="evidence" value="ECO:0007669"/>
    <property type="project" value="UniProtKB-KW"/>
</dbReference>
<feature type="compositionally biased region" description="Gly residues" evidence="3">
    <location>
        <begin position="116"/>
        <end position="140"/>
    </location>
</feature>
<evidence type="ECO:0000256" key="3">
    <source>
        <dbReference type="SAM" id="MobiDB-lite"/>
    </source>
</evidence>
<dbReference type="PANTHER" id="PTHR47069">
    <property type="match status" value="1"/>
</dbReference>
<feature type="compositionally biased region" description="Gly residues" evidence="3">
    <location>
        <begin position="66"/>
        <end position="80"/>
    </location>
</feature>
<dbReference type="InterPro" id="IPR024752">
    <property type="entry name" value="Myb/SANT-like_dom"/>
</dbReference>
<feature type="domain" description="DDE Tnp4" evidence="5">
    <location>
        <begin position="694"/>
        <end position="757"/>
    </location>
</feature>
<evidence type="ECO:0000256" key="1">
    <source>
        <dbReference type="ARBA" id="ARBA00001968"/>
    </source>
</evidence>
<organism evidence="7 8">
    <name type="scientific">Oryza sativa subsp. japonica</name>
    <name type="common">Rice</name>
    <dbReference type="NCBI Taxonomy" id="39947"/>
    <lineage>
        <taxon>Eukaryota</taxon>
        <taxon>Viridiplantae</taxon>
        <taxon>Streptophyta</taxon>
        <taxon>Embryophyta</taxon>
        <taxon>Tracheophyta</taxon>
        <taxon>Spermatophyta</taxon>
        <taxon>Magnoliopsida</taxon>
        <taxon>Liliopsida</taxon>
        <taxon>Poales</taxon>
        <taxon>Poaceae</taxon>
        <taxon>BOP clade</taxon>
        <taxon>Oryzoideae</taxon>
        <taxon>Oryzeae</taxon>
        <taxon>Oryzinae</taxon>
        <taxon>Oryza</taxon>
        <taxon>Oryza sativa</taxon>
    </lineage>
</organism>
<reference evidence="8" key="2">
    <citation type="journal article" date="2008" name="Nucleic Acids Res.">
        <title>The rice annotation project database (RAP-DB): 2008 update.</title>
        <authorList>
            <consortium name="The rice annotation project (RAP)"/>
        </authorList>
    </citation>
    <scope>GENOME REANNOTATION</scope>
    <source>
        <strain evidence="8">cv. Nipponbare</strain>
    </source>
</reference>
<evidence type="ECO:0000256" key="2">
    <source>
        <dbReference type="ARBA" id="ARBA00022723"/>
    </source>
</evidence>
<sequence>MDPNGFDFFSQDPISSAAGNIWSSQPSASGPSHGSVPRAGVDTLDLNTQAASGQEFPHLHEYGAFLQGGGEEGAGRGRGSGLPPIRAPRSLGVRAGRGGAGPSRAAPRARQLNFGAVGGRAGHGGNGGSSSGIGGGGPGRGSSSSGATGRRRQRAMATNRGRDRGRGGRGWRVPRSVGTQEAPIGDYVDLDEEGAWDDEVEELGSFGGPPVSIADRANWTDRNNSILLALCIEQVRAGHYNGSQMNSDGYNAIAEGYHAKTGLMHSRLQLKNQIGILKSTYSFWRYLQTHTGLGRKPDGTVDADSDFWSSHIEGKPYLKKVLKGLPANLDQLEEMFSGSTVDGSTAFAAGDDFGEAQEGAEDEWAEETEEFLQTPQSTSSQKSKRSLDSTTSTCSTPVKKSKSPMVKYVKDISMSFKEAMQINSQELRKRTIEKQAASVRNCMKMAFECGIEQTTENIFAMSKMFENPYQREFFVGLPNHELRFNYFSKWSRDNNLMDVEQHGDGEMAEEEEVFDEGSTSSSDDEIISMCRKNMNMAQTMVAQLVPILGMYSEHYFVKLPKRVALESGIQWVQRTLTRENSCYNMFRVERQLFNRLHNILVESYGLQSTTKMSSVEALAIFLWIVGAPQSIRQADDRLVRSLETISRTFNKVLRCLLRLAPNIIRPRDPEFSELHPNLENPDFWPYFNDCIGAIDGTHVKLVVPKTKRIQYLNRYNETSQNVLAVCDFDMRFTFVLSGWPGSAHDMRVFKDATTTHAHKFPHPPQVERAKLGIGNLLGVMRMQIIFQCLHHLTLTGQKMNLLLRIAT</sequence>
<dbReference type="Proteomes" id="UP000000763">
    <property type="component" value="Chromosome 1"/>
</dbReference>
<dbReference type="InterPro" id="IPR058353">
    <property type="entry name" value="DUF8040"/>
</dbReference>